<dbReference type="Proteomes" id="UP000541444">
    <property type="component" value="Unassembled WGS sequence"/>
</dbReference>
<dbReference type="GO" id="GO:0005049">
    <property type="term" value="F:nuclear export signal receptor activity"/>
    <property type="evidence" value="ECO:0007669"/>
    <property type="project" value="InterPro"/>
</dbReference>
<dbReference type="GO" id="GO:0000055">
    <property type="term" value="P:ribosomal large subunit export from nucleus"/>
    <property type="evidence" value="ECO:0007669"/>
    <property type="project" value="TreeGrafter"/>
</dbReference>
<proteinExistence type="inferred from homology"/>
<evidence type="ECO:0000313" key="7">
    <source>
        <dbReference type="EMBL" id="KAF6138325.1"/>
    </source>
</evidence>
<accession>A0A7J7L6Q3</accession>
<dbReference type="EMBL" id="JACGCM010002601">
    <property type="protein sequence ID" value="KAF6138325.1"/>
    <property type="molecule type" value="Genomic_DNA"/>
</dbReference>
<dbReference type="OrthoDB" id="27218at2759"/>
<keyword evidence="4" id="KW-0653">Protein transport</keyword>
<dbReference type="AlphaFoldDB" id="A0A7J7L6Q3"/>
<sequence length="327" mass="37519">MDVIPDIDGPCEGVPRVLACFSNSILPPGTKIPDAYANGSSEDYVFIQNLALFLTSFYKAHIRLLESTPDNRTALLTGLEYLIDISYVDDIEAFKVCLDYWNYLVTELFEMKMLMISRMAKPEEVLNVEHENGNIVHETLKDNDVLVGKHEPFVSELLTGLPMTVMDLEPCQIHSFYESVGHMIQVEPNPIKRDEYLQRLMELSHQKWAEIIGQARQSVDYLKDQNVIRIIGRQFVPPMMDPILGDYAKNLPDAREYEVLPLFAIIINKNKGVMTEDMPRIFQAIFECTLVMNTKNFEDYPELRLKFISLLRTIAAFCFPTLICLLP</sequence>
<name>A0A7J7L6Q3_9MAGN</name>
<feature type="domain" description="Exportin-1 C-terminal" evidence="6">
    <location>
        <begin position="172"/>
        <end position="327"/>
    </location>
</feature>
<organism evidence="7 8">
    <name type="scientific">Kingdonia uniflora</name>
    <dbReference type="NCBI Taxonomy" id="39325"/>
    <lineage>
        <taxon>Eukaryota</taxon>
        <taxon>Viridiplantae</taxon>
        <taxon>Streptophyta</taxon>
        <taxon>Embryophyta</taxon>
        <taxon>Tracheophyta</taxon>
        <taxon>Spermatophyta</taxon>
        <taxon>Magnoliopsida</taxon>
        <taxon>Ranunculales</taxon>
        <taxon>Circaeasteraceae</taxon>
        <taxon>Kingdonia</taxon>
    </lineage>
</organism>
<protein>
    <recommendedName>
        <fullName evidence="6">Exportin-1 C-terminal domain-containing protein</fullName>
    </recommendedName>
</protein>
<dbReference type="InterPro" id="IPR014877">
    <property type="entry name" value="XPO1_C_dom"/>
</dbReference>
<dbReference type="InterPro" id="IPR045065">
    <property type="entry name" value="XPO1/5"/>
</dbReference>
<comment type="caution">
    <text evidence="7">The sequence shown here is derived from an EMBL/GenBank/DDBJ whole genome shotgun (WGS) entry which is preliminary data.</text>
</comment>
<dbReference type="InterPro" id="IPR011989">
    <property type="entry name" value="ARM-like"/>
</dbReference>
<evidence type="ECO:0000256" key="4">
    <source>
        <dbReference type="ARBA" id="ARBA00022927"/>
    </source>
</evidence>
<dbReference type="GO" id="GO:0006611">
    <property type="term" value="P:protein export from nucleus"/>
    <property type="evidence" value="ECO:0007669"/>
    <property type="project" value="InterPro"/>
</dbReference>
<dbReference type="GO" id="GO:0005634">
    <property type="term" value="C:nucleus"/>
    <property type="evidence" value="ECO:0007669"/>
    <property type="project" value="UniProtKB-SubCell"/>
</dbReference>
<keyword evidence="8" id="KW-1185">Reference proteome</keyword>
<dbReference type="Gene3D" id="1.25.10.10">
    <property type="entry name" value="Leucine-rich Repeat Variant"/>
    <property type="match status" value="1"/>
</dbReference>
<evidence type="ECO:0000256" key="1">
    <source>
        <dbReference type="ARBA" id="ARBA00004123"/>
    </source>
</evidence>
<evidence type="ECO:0000256" key="5">
    <source>
        <dbReference type="ARBA" id="ARBA00023242"/>
    </source>
</evidence>
<keyword evidence="5" id="KW-0539">Nucleus</keyword>
<dbReference type="SMART" id="SM01102">
    <property type="entry name" value="CRM1_C"/>
    <property type="match status" value="1"/>
</dbReference>
<comment type="subcellular location">
    <subcellularLocation>
        <location evidence="1">Nucleus</location>
    </subcellularLocation>
</comment>
<comment type="similarity">
    <text evidence="2">Belongs to the exportin family.</text>
</comment>
<gene>
    <name evidence="7" type="ORF">GIB67_001554</name>
</gene>
<dbReference type="GO" id="GO:0005737">
    <property type="term" value="C:cytoplasm"/>
    <property type="evidence" value="ECO:0007669"/>
    <property type="project" value="TreeGrafter"/>
</dbReference>
<dbReference type="InterPro" id="IPR016024">
    <property type="entry name" value="ARM-type_fold"/>
</dbReference>
<keyword evidence="3" id="KW-0813">Transport</keyword>
<dbReference type="SUPFAM" id="SSF48371">
    <property type="entry name" value="ARM repeat"/>
    <property type="match status" value="1"/>
</dbReference>
<evidence type="ECO:0000256" key="2">
    <source>
        <dbReference type="ARBA" id="ARBA00009466"/>
    </source>
</evidence>
<dbReference type="Pfam" id="PF18777">
    <property type="entry name" value="CRM1_repeat"/>
    <property type="match status" value="1"/>
</dbReference>
<evidence type="ECO:0000313" key="8">
    <source>
        <dbReference type="Proteomes" id="UP000541444"/>
    </source>
</evidence>
<dbReference type="PANTHER" id="PTHR11223:SF2">
    <property type="entry name" value="EXPORTIN-1"/>
    <property type="match status" value="1"/>
</dbReference>
<dbReference type="PANTHER" id="PTHR11223">
    <property type="entry name" value="EXPORTIN 1/5"/>
    <property type="match status" value="1"/>
</dbReference>
<evidence type="ECO:0000259" key="6">
    <source>
        <dbReference type="SMART" id="SM01102"/>
    </source>
</evidence>
<evidence type="ECO:0000256" key="3">
    <source>
        <dbReference type="ARBA" id="ARBA00022448"/>
    </source>
</evidence>
<dbReference type="Pfam" id="PF08767">
    <property type="entry name" value="CRM1_C"/>
    <property type="match status" value="1"/>
</dbReference>
<dbReference type="InterPro" id="IPR041123">
    <property type="entry name" value="CRM1_repeat"/>
</dbReference>
<dbReference type="GO" id="GO:0000056">
    <property type="term" value="P:ribosomal small subunit export from nucleus"/>
    <property type="evidence" value="ECO:0007669"/>
    <property type="project" value="TreeGrafter"/>
</dbReference>
<reference evidence="7 8" key="1">
    <citation type="journal article" date="2020" name="IScience">
        <title>Genome Sequencing of the Endangered Kingdonia uniflora (Circaeasteraceae, Ranunculales) Reveals Potential Mechanisms of Evolutionary Specialization.</title>
        <authorList>
            <person name="Sun Y."/>
            <person name="Deng T."/>
            <person name="Zhang A."/>
            <person name="Moore M.J."/>
            <person name="Landis J.B."/>
            <person name="Lin N."/>
            <person name="Zhang H."/>
            <person name="Zhang X."/>
            <person name="Huang J."/>
            <person name="Zhang X."/>
            <person name="Sun H."/>
            <person name="Wang H."/>
        </authorList>
    </citation>
    <scope>NUCLEOTIDE SEQUENCE [LARGE SCALE GENOMIC DNA]</scope>
    <source>
        <strain evidence="7">TB1705</strain>
        <tissue evidence="7">Leaf</tissue>
    </source>
</reference>